<evidence type="ECO:0000313" key="4">
    <source>
        <dbReference type="Proteomes" id="UP001595773"/>
    </source>
</evidence>
<proteinExistence type="predicted"/>
<feature type="region of interest" description="Disordered" evidence="1">
    <location>
        <begin position="314"/>
        <end position="340"/>
    </location>
</feature>
<organism evidence="3 4">
    <name type="scientific">Arthrobacter cryoconiti</name>
    <dbReference type="NCBI Taxonomy" id="748907"/>
    <lineage>
        <taxon>Bacteria</taxon>
        <taxon>Bacillati</taxon>
        <taxon>Actinomycetota</taxon>
        <taxon>Actinomycetes</taxon>
        <taxon>Micrococcales</taxon>
        <taxon>Micrococcaceae</taxon>
        <taxon>Arthrobacter</taxon>
    </lineage>
</organism>
<feature type="region of interest" description="Disordered" evidence="1">
    <location>
        <begin position="213"/>
        <end position="287"/>
    </location>
</feature>
<keyword evidence="2" id="KW-1133">Transmembrane helix</keyword>
<accession>A0ABV8R1U8</accession>
<comment type="caution">
    <text evidence="3">The sequence shown here is derived from an EMBL/GenBank/DDBJ whole genome shotgun (WGS) entry which is preliminary data.</text>
</comment>
<reference evidence="4" key="1">
    <citation type="journal article" date="2019" name="Int. J. Syst. Evol. Microbiol.">
        <title>The Global Catalogue of Microorganisms (GCM) 10K type strain sequencing project: providing services to taxonomists for standard genome sequencing and annotation.</title>
        <authorList>
            <consortium name="The Broad Institute Genomics Platform"/>
            <consortium name="The Broad Institute Genome Sequencing Center for Infectious Disease"/>
            <person name="Wu L."/>
            <person name="Ma J."/>
        </authorList>
    </citation>
    <scope>NUCLEOTIDE SEQUENCE [LARGE SCALE GENOMIC DNA]</scope>
    <source>
        <strain evidence="4">CGMCC 1.10698</strain>
    </source>
</reference>
<feature type="transmembrane region" description="Helical" evidence="2">
    <location>
        <begin position="103"/>
        <end position="125"/>
    </location>
</feature>
<keyword evidence="4" id="KW-1185">Reference proteome</keyword>
<feature type="transmembrane region" description="Helical" evidence="2">
    <location>
        <begin position="33"/>
        <end position="53"/>
    </location>
</feature>
<feature type="transmembrane region" description="Helical" evidence="2">
    <location>
        <begin position="131"/>
        <end position="152"/>
    </location>
</feature>
<evidence type="ECO:0000256" key="1">
    <source>
        <dbReference type="SAM" id="MobiDB-lite"/>
    </source>
</evidence>
<feature type="transmembrane region" description="Helical" evidence="2">
    <location>
        <begin position="59"/>
        <end position="82"/>
    </location>
</feature>
<evidence type="ECO:0000256" key="2">
    <source>
        <dbReference type="SAM" id="Phobius"/>
    </source>
</evidence>
<evidence type="ECO:0000313" key="3">
    <source>
        <dbReference type="EMBL" id="MFC4266141.1"/>
    </source>
</evidence>
<protein>
    <recommendedName>
        <fullName evidence="5">Integral membrane protein</fullName>
    </recommendedName>
</protein>
<keyword evidence="2" id="KW-0472">Membrane</keyword>
<name>A0ABV8R1U8_9MICC</name>
<feature type="region of interest" description="Disordered" evidence="1">
    <location>
        <begin position="167"/>
        <end position="200"/>
    </location>
</feature>
<dbReference type="EMBL" id="JBHSCQ010000017">
    <property type="protein sequence ID" value="MFC4266141.1"/>
    <property type="molecule type" value="Genomic_DNA"/>
</dbReference>
<keyword evidence="2" id="KW-0812">Transmembrane</keyword>
<evidence type="ECO:0008006" key="5">
    <source>
        <dbReference type="Google" id="ProtNLM"/>
    </source>
</evidence>
<dbReference type="Proteomes" id="UP001595773">
    <property type="component" value="Unassembled WGS sequence"/>
</dbReference>
<gene>
    <name evidence="3" type="ORF">ACFOW9_11070</name>
</gene>
<dbReference type="RefSeq" id="WP_230066969.1">
    <property type="nucleotide sequence ID" value="NZ_BAABLL010000008.1"/>
</dbReference>
<sequence length="454" mass="45653">MTEHNASTTPVASERRSTQGSTAILGRLTLRDVVVLGAVLVIFVASLLPVLSYSFAGNLWSLAGLYFLGIGVVLPLSVGVLFTVRRLSPEMKPRIGSLSADQYASVVASFSAAFFFLTTVTAFAIPYVVGLIGALVLLAATVLARWIPVFAVDFSNRTEIPAHLAARDAVPARRRPASPKPQLALPAGREAGKPGAAGFGAAGSAATGQGYAPGQGFVAGQSGQVSQPGQPVPTGQTGGWHAPDQPLGHTPAGQIFTPATGGPTGTQSSSASSTGSHASDLAAPSEAAAGVTSAAGASAPQSSTETAAAPIVATGSGAHSEANSRASAKAPATPEPATGVVPSAQTSAMAAAAPATVMNPKVVDPEVAAPAAETIGATVDPHASSAATQPFWFAVDRAQNVVDERSRQFAFKLAPGSWILALEDRGSSFLVQDSHGKTGVLLDLIGIERAPSGS</sequence>
<feature type="compositionally biased region" description="Low complexity" evidence="1">
    <location>
        <begin position="220"/>
        <end position="235"/>
    </location>
</feature>
<feature type="compositionally biased region" description="Low complexity" evidence="1">
    <location>
        <begin position="257"/>
        <end position="287"/>
    </location>
</feature>